<dbReference type="RefSeq" id="WP_153418659.1">
    <property type="nucleotide sequence ID" value="NZ_WFLM01000002.1"/>
</dbReference>
<evidence type="ECO:0000313" key="1">
    <source>
        <dbReference type="EMBL" id="KAB8039434.1"/>
    </source>
</evidence>
<dbReference type="OrthoDB" id="9793188at2"/>
<accession>A0A6N6VUA5</accession>
<evidence type="ECO:0000313" key="2">
    <source>
        <dbReference type="Proteomes" id="UP000437748"/>
    </source>
</evidence>
<evidence type="ECO:0008006" key="3">
    <source>
        <dbReference type="Google" id="ProtNLM"/>
    </source>
</evidence>
<gene>
    <name evidence="1" type="ORF">GCL60_04055</name>
</gene>
<protein>
    <recommendedName>
        <fullName evidence="3">DUF2185 domain-containing protein</fullName>
    </recommendedName>
</protein>
<comment type="caution">
    <text evidence="1">The sequence shown here is derived from an EMBL/GenBank/DDBJ whole genome shotgun (WGS) entry which is preliminary data.</text>
</comment>
<sequence length="96" mass="11494">MKDKFWPFNDEPNVMVITSKNILERKTEILTISHDEDDGMWQFLDNSDLNEDDARILSLKEICEIDETVKELANLPLGWHAWRERRGSTWYKKINR</sequence>
<dbReference type="Proteomes" id="UP000437748">
    <property type="component" value="Unassembled WGS sequence"/>
</dbReference>
<dbReference type="EMBL" id="WFLM01000002">
    <property type="protein sequence ID" value="KAB8039434.1"/>
    <property type="molecule type" value="Genomic_DNA"/>
</dbReference>
<name>A0A6N6VUA5_9BACT</name>
<reference evidence="1 2" key="1">
    <citation type="submission" date="2019-10" db="EMBL/GenBank/DDBJ databases">
        <title>New species of Slilvanegrellaceae.</title>
        <authorList>
            <person name="Pitt A."/>
            <person name="Hahn M.W."/>
        </authorList>
    </citation>
    <scope>NUCLEOTIDE SEQUENCE [LARGE SCALE GENOMIC DNA]</scope>
    <source>
        <strain evidence="1 2">SP-Ram-0.45-NSY-1</strain>
    </source>
</reference>
<organism evidence="1 2">
    <name type="scientific">Silvanigrella paludirubra</name>
    <dbReference type="NCBI Taxonomy" id="2499159"/>
    <lineage>
        <taxon>Bacteria</taxon>
        <taxon>Pseudomonadati</taxon>
        <taxon>Bdellovibrionota</taxon>
        <taxon>Oligoflexia</taxon>
        <taxon>Silvanigrellales</taxon>
        <taxon>Silvanigrellaceae</taxon>
        <taxon>Silvanigrella</taxon>
    </lineage>
</organism>
<proteinExistence type="predicted"/>
<dbReference type="AlphaFoldDB" id="A0A6N6VUA5"/>
<keyword evidence="2" id="KW-1185">Reference proteome</keyword>